<evidence type="ECO:0000313" key="3">
    <source>
        <dbReference type="Proteomes" id="UP000215465"/>
    </source>
</evidence>
<dbReference type="GeneID" id="60769820"/>
<dbReference type="InterPro" id="IPR032494">
    <property type="entry name" value="Phage_TTP_N"/>
</dbReference>
<name>A0A8B4GEI7_EIKCO</name>
<protein>
    <submittedName>
        <fullName evidence="2">Phage major tail protein 2</fullName>
    </submittedName>
</protein>
<dbReference type="Gene3D" id="4.10.410.40">
    <property type="match status" value="1"/>
</dbReference>
<accession>A0A8B4GEI7</accession>
<evidence type="ECO:0000313" key="2">
    <source>
        <dbReference type="EMBL" id="SNW08232.1"/>
    </source>
</evidence>
<gene>
    <name evidence="2" type="ORF">SAMEA4412678_00927</name>
</gene>
<sequence length="154" mass="16634">MGSKYMLAEGTTLQMSKEEVKDTSGNIATGATPVTYVDLADTTKTIDYSGESTDEVDVTTLASEGFKETALGLTDPGEFSFTGHYVPSDNGQKEIVKAAEDKKLRLFKVKFPDNTVFLVMGRVKTNKWNVSGVADVVSRDVTIRLSGKPKLTVG</sequence>
<feature type="domain" description="Lambda phage tail tube protein N-terminal" evidence="1">
    <location>
        <begin position="29"/>
        <end position="152"/>
    </location>
</feature>
<dbReference type="NCBIfam" id="NF047353">
    <property type="entry name" value="tube_lmo2291"/>
    <property type="match status" value="1"/>
</dbReference>
<dbReference type="RefSeq" id="WP_003824107.1">
    <property type="nucleotide sequence ID" value="NZ_CP082861.1"/>
</dbReference>
<evidence type="ECO:0000259" key="1">
    <source>
        <dbReference type="Pfam" id="PF16461"/>
    </source>
</evidence>
<dbReference type="AlphaFoldDB" id="A0A8B4GEI7"/>
<dbReference type="Proteomes" id="UP000215465">
    <property type="component" value="Chromosome 1"/>
</dbReference>
<proteinExistence type="predicted"/>
<reference evidence="2 3" key="1">
    <citation type="submission" date="2017-06" db="EMBL/GenBank/DDBJ databases">
        <authorList>
            <consortium name="Pathogen Informatics"/>
        </authorList>
    </citation>
    <scope>NUCLEOTIDE SEQUENCE [LARGE SCALE GENOMIC DNA]</scope>
    <source>
        <strain evidence="2 3">NCTC10596</strain>
    </source>
</reference>
<organism evidence="2 3">
    <name type="scientific">Eikenella corrodens</name>
    <dbReference type="NCBI Taxonomy" id="539"/>
    <lineage>
        <taxon>Bacteria</taxon>
        <taxon>Pseudomonadati</taxon>
        <taxon>Pseudomonadota</taxon>
        <taxon>Betaproteobacteria</taxon>
        <taxon>Neisseriales</taxon>
        <taxon>Neisseriaceae</taxon>
        <taxon>Eikenella</taxon>
    </lineage>
</organism>
<dbReference type="KEGG" id="ecor:SAMEA4412678_0927"/>
<dbReference type="EMBL" id="LT906482">
    <property type="protein sequence ID" value="SNW08232.1"/>
    <property type="molecule type" value="Genomic_DNA"/>
</dbReference>
<dbReference type="Pfam" id="PF16461">
    <property type="entry name" value="Phage_TTP_12"/>
    <property type="match status" value="1"/>
</dbReference>